<proteinExistence type="predicted"/>
<accession>A0A1F8ADQ9</accession>
<gene>
    <name evidence="7" type="ORF">ABOM_001540</name>
</gene>
<dbReference type="GO" id="GO:0043484">
    <property type="term" value="P:regulation of RNA splicing"/>
    <property type="evidence" value="ECO:0007669"/>
    <property type="project" value="TreeGrafter"/>
</dbReference>
<evidence type="ECO:0000256" key="5">
    <source>
        <dbReference type="ARBA" id="ARBA00022840"/>
    </source>
</evidence>
<dbReference type="Gene3D" id="3.30.200.20">
    <property type="entry name" value="Phosphorylase Kinase, domain 1"/>
    <property type="match status" value="1"/>
</dbReference>
<organism evidence="7 8">
    <name type="scientific">Aspergillus bombycis</name>
    <dbReference type="NCBI Taxonomy" id="109264"/>
    <lineage>
        <taxon>Eukaryota</taxon>
        <taxon>Fungi</taxon>
        <taxon>Dikarya</taxon>
        <taxon>Ascomycota</taxon>
        <taxon>Pezizomycotina</taxon>
        <taxon>Eurotiomycetes</taxon>
        <taxon>Eurotiomycetidae</taxon>
        <taxon>Eurotiales</taxon>
        <taxon>Aspergillaceae</taxon>
        <taxon>Aspergillus</taxon>
    </lineage>
</organism>
<dbReference type="PROSITE" id="PS00108">
    <property type="entry name" value="PROTEIN_KINASE_ST"/>
    <property type="match status" value="1"/>
</dbReference>
<dbReference type="InterPro" id="IPR011009">
    <property type="entry name" value="Kinase-like_dom_sf"/>
</dbReference>
<evidence type="ECO:0000256" key="1">
    <source>
        <dbReference type="ARBA" id="ARBA00022527"/>
    </source>
</evidence>
<dbReference type="GeneID" id="34444930"/>
<dbReference type="RefSeq" id="XP_022393603.1">
    <property type="nucleotide sequence ID" value="XM_022528670.1"/>
</dbReference>
<dbReference type="EMBL" id="LYCR01000006">
    <property type="protein sequence ID" value="OGM49886.1"/>
    <property type="molecule type" value="Genomic_DNA"/>
</dbReference>
<dbReference type="InterPro" id="IPR000719">
    <property type="entry name" value="Prot_kinase_dom"/>
</dbReference>
<dbReference type="PANTHER" id="PTHR45646:SF11">
    <property type="entry name" value="SERINE_THREONINE-PROTEIN KINASE DOA"/>
    <property type="match status" value="1"/>
</dbReference>
<keyword evidence="2" id="KW-0808">Transferase</keyword>
<dbReference type="SUPFAM" id="SSF56112">
    <property type="entry name" value="Protein kinase-like (PK-like)"/>
    <property type="match status" value="1"/>
</dbReference>
<feature type="domain" description="Protein kinase" evidence="6">
    <location>
        <begin position="63"/>
        <end position="408"/>
    </location>
</feature>
<evidence type="ECO:0000259" key="6">
    <source>
        <dbReference type="PROSITE" id="PS50011"/>
    </source>
</evidence>
<dbReference type="AlphaFoldDB" id="A0A1F8ADQ9"/>
<keyword evidence="5" id="KW-0067">ATP-binding</keyword>
<dbReference type="Gene3D" id="1.10.510.10">
    <property type="entry name" value="Transferase(Phosphotransferase) domain 1"/>
    <property type="match status" value="1"/>
</dbReference>
<keyword evidence="3" id="KW-0547">Nucleotide-binding</keyword>
<keyword evidence="8" id="KW-1185">Reference proteome</keyword>
<keyword evidence="1" id="KW-0723">Serine/threonine-protein kinase</keyword>
<evidence type="ECO:0000256" key="2">
    <source>
        <dbReference type="ARBA" id="ARBA00022679"/>
    </source>
</evidence>
<dbReference type="InterPro" id="IPR051175">
    <property type="entry name" value="CLK_kinases"/>
</dbReference>
<evidence type="ECO:0000313" key="7">
    <source>
        <dbReference type="EMBL" id="OGM49886.1"/>
    </source>
</evidence>
<name>A0A1F8ADQ9_9EURO</name>
<keyword evidence="4 7" id="KW-0418">Kinase</keyword>
<sequence length="414" mass="47882">MLSRLVRPLPRFPLGRTWKPLNFSNPNFARISPTQTLEEETLPDYIASRYYPTRIGEVIQDRYQVIGKLGYGATSTVWLARDMNCRSYVTLKIFIKAASMGQRLDDELKMYQRFDRASKHPGRNAIRSLLDSFHIDGPEDKHQCLVHPPLFESVWEFLHRNPVQRLPKPVLAFTLRQVFLALDYLHTECQIIHTDIKANNIMFKLADYSVFIKFEEDELQDPSPRKELDGREIYLSRDLEMIPGKLGAPVLCDFGSAILGGVEHLEDVQPDIYRAPEVILEIPWSYSIDIWSVGCMIWNIFEGGSLFTGHDPEFQTYRSRAHLAEMINLLGPPPPGLLARGKQSQKFFSDTGEFHEPTLLQDLTPLEQRETTLEGEDKESFLRMMQRMLQWEPEKRSSAKELAEDEWILKQIGL</sequence>
<evidence type="ECO:0000313" key="8">
    <source>
        <dbReference type="Proteomes" id="UP000179179"/>
    </source>
</evidence>
<comment type="caution">
    <text evidence="7">The sequence shown here is derived from an EMBL/GenBank/DDBJ whole genome shotgun (WGS) entry which is preliminary data.</text>
</comment>
<dbReference type="GO" id="GO:0005524">
    <property type="term" value="F:ATP binding"/>
    <property type="evidence" value="ECO:0007669"/>
    <property type="project" value="UniProtKB-KW"/>
</dbReference>
<protein>
    <submittedName>
        <fullName evidence="7">Protein kinase domain protein</fullName>
    </submittedName>
</protein>
<dbReference type="GO" id="GO:0004674">
    <property type="term" value="F:protein serine/threonine kinase activity"/>
    <property type="evidence" value="ECO:0007669"/>
    <property type="project" value="UniProtKB-KW"/>
</dbReference>
<dbReference type="OrthoDB" id="5979581at2759"/>
<dbReference type="Pfam" id="PF00069">
    <property type="entry name" value="Pkinase"/>
    <property type="match status" value="2"/>
</dbReference>
<dbReference type="PANTHER" id="PTHR45646">
    <property type="entry name" value="SERINE/THREONINE-PROTEIN KINASE DOA-RELATED"/>
    <property type="match status" value="1"/>
</dbReference>
<dbReference type="GO" id="GO:0005634">
    <property type="term" value="C:nucleus"/>
    <property type="evidence" value="ECO:0007669"/>
    <property type="project" value="TreeGrafter"/>
</dbReference>
<dbReference type="SMART" id="SM00220">
    <property type="entry name" value="S_TKc"/>
    <property type="match status" value="1"/>
</dbReference>
<evidence type="ECO:0000256" key="3">
    <source>
        <dbReference type="ARBA" id="ARBA00022741"/>
    </source>
</evidence>
<reference evidence="7 8" key="1">
    <citation type="journal article" date="2016" name="Genome Biol. Evol.">
        <title>Draft genome sequence of an aflatoxigenic Aspergillus species, A. bombycis.</title>
        <authorList>
            <person name="Moore G.G."/>
            <person name="Mack B.M."/>
            <person name="Beltz S.B."/>
            <person name="Gilbert M.K."/>
        </authorList>
    </citation>
    <scope>NUCLEOTIDE SEQUENCE [LARGE SCALE GENOMIC DNA]</scope>
    <source>
        <strain evidence="8">NRRL 26010</strain>
    </source>
</reference>
<dbReference type="InterPro" id="IPR008271">
    <property type="entry name" value="Ser/Thr_kinase_AS"/>
</dbReference>
<dbReference type="PROSITE" id="PS50011">
    <property type="entry name" value="PROTEIN_KINASE_DOM"/>
    <property type="match status" value="1"/>
</dbReference>
<dbReference type="STRING" id="109264.A0A1F8ADQ9"/>
<dbReference type="Proteomes" id="UP000179179">
    <property type="component" value="Unassembled WGS sequence"/>
</dbReference>
<evidence type="ECO:0000256" key="4">
    <source>
        <dbReference type="ARBA" id="ARBA00022777"/>
    </source>
</evidence>